<proteinExistence type="predicted"/>
<accession>A0A939BZN7</accession>
<organism evidence="1 2">
    <name type="scientific">Nocardioides faecalis</name>
    <dbReference type="NCBI Taxonomy" id="2803858"/>
    <lineage>
        <taxon>Bacteria</taxon>
        <taxon>Bacillati</taxon>
        <taxon>Actinomycetota</taxon>
        <taxon>Actinomycetes</taxon>
        <taxon>Propionibacteriales</taxon>
        <taxon>Nocardioidaceae</taxon>
        <taxon>Nocardioides</taxon>
    </lineage>
</organism>
<dbReference type="EMBL" id="JAERTX010000018">
    <property type="protein sequence ID" value="MBM9461503.1"/>
    <property type="molecule type" value="Genomic_DNA"/>
</dbReference>
<reference evidence="1" key="1">
    <citation type="submission" date="2021-01" db="EMBL/GenBank/DDBJ databases">
        <title>Novel species in genus Nocardioides.</title>
        <authorList>
            <person name="Zhang G."/>
        </authorList>
    </citation>
    <scope>NUCLEOTIDE SEQUENCE</scope>
    <source>
        <strain evidence="1">Zg-536</strain>
    </source>
</reference>
<dbReference type="InterPro" id="IPR023393">
    <property type="entry name" value="START-like_dom_sf"/>
</dbReference>
<keyword evidence="2" id="KW-1185">Reference proteome</keyword>
<dbReference type="Pfam" id="PF10698">
    <property type="entry name" value="DUF2505"/>
    <property type="match status" value="1"/>
</dbReference>
<evidence type="ECO:0000313" key="2">
    <source>
        <dbReference type="Proteomes" id="UP000663791"/>
    </source>
</evidence>
<dbReference type="InterPro" id="IPR019639">
    <property type="entry name" value="DUF2505"/>
</dbReference>
<name>A0A939BZN7_9ACTN</name>
<dbReference type="RefSeq" id="WP_205292823.1">
    <property type="nucleotide sequence ID" value="NZ_CP074406.1"/>
</dbReference>
<dbReference type="Gene3D" id="3.30.530.20">
    <property type="match status" value="1"/>
</dbReference>
<dbReference type="AlphaFoldDB" id="A0A939BZN7"/>
<comment type="caution">
    <text evidence="1">The sequence shown here is derived from an EMBL/GenBank/DDBJ whole genome shotgun (WGS) entry which is preliminary data.</text>
</comment>
<dbReference type="Proteomes" id="UP000663791">
    <property type="component" value="Unassembled WGS sequence"/>
</dbReference>
<sequence>MRFSRELFYAAPPEDVFAMLADPAYREAVGAAQGVVSLEVSSTPTGSGRTVVVDSVQRTAGLPAIATKVTGETSRAIVREEWTDPTSATVRVESPGKPARAAGTISLAADDAGSRYTVALDLEVKVPLLGTKLEKIMADTVSAGLDAEHAVGVAWLEGDR</sequence>
<gene>
    <name evidence="1" type="ORF">JK386_16485</name>
</gene>
<evidence type="ECO:0000313" key="1">
    <source>
        <dbReference type="EMBL" id="MBM9461503.1"/>
    </source>
</evidence>
<protein>
    <submittedName>
        <fullName evidence="1">DUF2505 domain-containing protein</fullName>
    </submittedName>
</protein>
<dbReference type="SUPFAM" id="SSF55961">
    <property type="entry name" value="Bet v1-like"/>
    <property type="match status" value="1"/>
</dbReference>